<comment type="similarity">
    <text evidence="5 16">Belongs to the acid ceramidase family.</text>
</comment>
<keyword evidence="21" id="KW-1185">Reference proteome</keyword>
<evidence type="ECO:0000313" key="21">
    <source>
        <dbReference type="Proteomes" id="UP000887566"/>
    </source>
</evidence>
<dbReference type="Pfam" id="PF15508">
    <property type="entry name" value="NAAA-beta"/>
    <property type="match status" value="1"/>
</dbReference>
<comment type="pathway">
    <text evidence="4">Sphingolipid metabolism.</text>
</comment>
<dbReference type="PANTHER" id="PTHR28583">
    <property type="entry name" value="ACID AMIDASE"/>
    <property type="match status" value="1"/>
</dbReference>
<feature type="signal peptide" evidence="18">
    <location>
        <begin position="1"/>
        <end position="24"/>
    </location>
</feature>
<dbReference type="Gene3D" id="3.60.60.10">
    <property type="entry name" value="Penicillin V Acylase, Chain A"/>
    <property type="match status" value="1"/>
</dbReference>
<dbReference type="GO" id="GO:0005576">
    <property type="term" value="C:extracellular region"/>
    <property type="evidence" value="ECO:0007669"/>
    <property type="project" value="UniProtKB-SubCell"/>
</dbReference>
<comment type="subcellular location">
    <subcellularLocation>
        <location evidence="1">Lysosome</location>
    </subcellularLocation>
    <subcellularLocation>
        <location evidence="2">Secreted</location>
    </subcellularLocation>
</comment>
<keyword evidence="14" id="KW-0458">Lysosome</keyword>
<feature type="active site" description="Nucleophile" evidence="17">
    <location>
        <position position="145"/>
    </location>
</feature>
<dbReference type="Proteomes" id="UP000887566">
    <property type="component" value="Unplaced"/>
</dbReference>
<reference evidence="22" key="1">
    <citation type="submission" date="2022-11" db="UniProtKB">
        <authorList>
            <consortium name="WormBaseParasite"/>
        </authorList>
    </citation>
    <scope>IDENTIFICATION</scope>
</reference>
<evidence type="ECO:0000256" key="10">
    <source>
        <dbReference type="ARBA" id="ARBA00022919"/>
    </source>
</evidence>
<evidence type="ECO:0000256" key="18">
    <source>
        <dbReference type="SAM" id="SignalP"/>
    </source>
</evidence>
<dbReference type="InterPro" id="IPR029132">
    <property type="entry name" value="CBAH/NAAA_C"/>
</dbReference>
<evidence type="ECO:0000256" key="1">
    <source>
        <dbReference type="ARBA" id="ARBA00004371"/>
    </source>
</evidence>
<evidence type="ECO:0000256" key="13">
    <source>
        <dbReference type="ARBA" id="ARBA00023180"/>
    </source>
</evidence>
<keyword evidence="7" id="KW-0964">Secreted</keyword>
<keyword evidence="13" id="KW-0325">Glycoprotein</keyword>
<dbReference type="InterPro" id="IPR029130">
    <property type="entry name" value="Acid_ceramidase_N"/>
</dbReference>
<evidence type="ECO:0000256" key="9">
    <source>
        <dbReference type="ARBA" id="ARBA00022801"/>
    </source>
</evidence>
<evidence type="ECO:0000259" key="20">
    <source>
        <dbReference type="Pfam" id="PF15508"/>
    </source>
</evidence>
<dbReference type="AlphaFoldDB" id="A0A914WTG0"/>
<keyword evidence="8 18" id="KW-0732">Signal</keyword>
<keyword evidence="10" id="KW-0746">Sphingolipid metabolism</keyword>
<evidence type="ECO:0000313" key="22">
    <source>
        <dbReference type="WBParaSite" id="PSAMB.scaffold47size96026.g997.t1"/>
    </source>
</evidence>
<dbReference type="GO" id="GO:0006665">
    <property type="term" value="P:sphingolipid metabolic process"/>
    <property type="evidence" value="ECO:0007669"/>
    <property type="project" value="UniProtKB-KW"/>
</dbReference>
<dbReference type="InterPro" id="IPR016699">
    <property type="entry name" value="Acid_ceramidase-like"/>
</dbReference>
<evidence type="ECO:0000256" key="3">
    <source>
        <dbReference type="ARBA" id="ARBA00004760"/>
    </source>
</evidence>
<dbReference type="GO" id="GO:0005764">
    <property type="term" value="C:lysosome"/>
    <property type="evidence" value="ECO:0007669"/>
    <property type="project" value="UniProtKB-SubCell"/>
</dbReference>
<feature type="domain" description="Choloylglycine hydrolase/NAAA C-terminal" evidence="19">
    <location>
        <begin position="145"/>
        <end position="289"/>
    </location>
</feature>
<name>A0A914WTG0_9BILA</name>
<dbReference type="GO" id="GO:0006631">
    <property type="term" value="P:fatty acid metabolic process"/>
    <property type="evidence" value="ECO:0007669"/>
    <property type="project" value="InterPro"/>
</dbReference>
<evidence type="ECO:0000256" key="2">
    <source>
        <dbReference type="ARBA" id="ARBA00004613"/>
    </source>
</evidence>
<evidence type="ECO:0000256" key="4">
    <source>
        <dbReference type="ARBA" id="ARBA00004991"/>
    </source>
</evidence>
<accession>A0A914WTG0</accession>
<feature type="domain" description="Acid ceramidase N-terminal" evidence="20">
    <location>
        <begin position="48"/>
        <end position="99"/>
    </location>
</feature>
<evidence type="ECO:0000256" key="16">
    <source>
        <dbReference type="PIRNR" id="PIRNR017632"/>
    </source>
</evidence>
<organism evidence="21 22">
    <name type="scientific">Plectus sambesii</name>
    <dbReference type="NCBI Taxonomy" id="2011161"/>
    <lineage>
        <taxon>Eukaryota</taxon>
        <taxon>Metazoa</taxon>
        <taxon>Ecdysozoa</taxon>
        <taxon>Nematoda</taxon>
        <taxon>Chromadorea</taxon>
        <taxon>Plectida</taxon>
        <taxon>Plectina</taxon>
        <taxon>Plectoidea</taxon>
        <taxon>Plectidae</taxon>
        <taxon>Plectus</taxon>
    </lineage>
</organism>
<protein>
    <recommendedName>
        <fullName evidence="15">Acid ceramidase</fullName>
        <ecNumber evidence="6">3.5.1.23</ecNumber>
    </recommendedName>
</protein>
<dbReference type="EC" id="3.5.1.23" evidence="6"/>
<dbReference type="PANTHER" id="PTHR28583:SF1">
    <property type="entry name" value="ACID CERAMIDASE"/>
    <property type="match status" value="1"/>
</dbReference>
<keyword evidence="12" id="KW-1015">Disulfide bond</keyword>
<dbReference type="Pfam" id="PF02275">
    <property type="entry name" value="CBAH"/>
    <property type="match status" value="1"/>
</dbReference>
<keyword evidence="11 16" id="KW-0443">Lipid metabolism</keyword>
<evidence type="ECO:0000259" key="19">
    <source>
        <dbReference type="Pfam" id="PF02275"/>
    </source>
</evidence>
<evidence type="ECO:0000256" key="15">
    <source>
        <dbReference type="ARBA" id="ARBA00040588"/>
    </source>
</evidence>
<feature type="chain" id="PRO_5037021529" description="Acid ceramidase" evidence="18">
    <location>
        <begin position="25"/>
        <end position="359"/>
    </location>
</feature>
<evidence type="ECO:0000256" key="8">
    <source>
        <dbReference type="ARBA" id="ARBA00022729"/>
    </source>
</evidence>
<dbReference type="WBParaSite" id="PSAMB.scaffold47size96026.g997.t1">
    <property type="protein sequence ID" value="PSAMB.scaffold47size96026.g997.t1"/>
    <property type="gene ID" value="PSAMB.scaffold47size96026.g997"/>
</dbReference>
<dbReference type="PIRSF" id="PIRSF017632">
    <property type="entry name" value="Acid_ceramidase-like"/>
    <property type="match status" value="1"/>
</dbReference>
<comment type="pathway">
    <text evidence="3">Lipid metabolism; sphingolipid metabolism.</text>
</comment>
<evidence type="ECO:0000256" key="12">
    <source>
        <dbReference type="ARBA" id="ARBA00023157"/>
    </source>
</evidence>
<evidence type="ECO:0000256" key="14">
    <source>
        <dbReference type="ARBA" id="ARBA00023228"/>
    </source>
</evidence>
<dbReference type="GO" id="GO:0017040">
    <property type="term" value="F:N-acylsphingosine amidohydrolase activity"/>
    <property type="evidence" value="ECO:0007669"/>
    <property type="project" value="UniProtKB-EC"/>
</dbReference>
<keyword evidence="9 16" id="KW-0378">Hydrolase</keyword>
<evidence type="ECO:0000256" key="17">
    <source>
        <dbReference type="PIRSR" id="PIRSR017632-1"/>
    </source>
</evidence>
<sequence>MLSTGAAAVCSLLLVGCVTHLAQADGLGQYAGQCLVGEPPLYDPEQAGNVPTFIVNLDESPETRWNHIVVKYVTQIQAALDTVKKMVGVVENGILYDVLVHFMTGAVDSIQEPYRTELYAIANATGISVGEFTLMNLFYEVSKGCTSIVAQDANGVLYHARNQDFGTFFIWDTVAHQWEQTETLRNLLINVNFIQNGRPLFFGVTFAGHLGVLTGLRQHAFTLSTNARFGSTLPTLIPWLLEGGNARHFLMYTDRDVMQNAKNFQEAKDYLSTVQLFGSAYFILGGTQPGEGVIITRGPNSTDHVASMNASDPNGWYVLQTNYDWDRDPLFLDDRRTPGNMCMQALTQANVDHSGLYQV</sequence>
<evidence type="ECO:0000256" key="6">
    <source>
        <dbReference type="ARBA" id="ARBA00011891"/>
    </source>
</evidence>
<evidence type="ECO:0000256" key="7">
    <source>
        <dbReference type="ARBA" id="ARBA00022525"/>
    </source>
</evidence>
<evidence type="ECO:0000256" key="11">
    <source>
        <dbReference type="ARBA" id="ARBA00023098"/>
    </source>
</evidence>
<dbReference type="GO" id="GO:0016020">
    <property type="term" value="C:membrane"/>
    <property type="evidence" value="ECO:0007669"/>
    <property type="project" value="GOC"/>
</dbReference>
<proteinExistence type="inferred from homology"/>
<dbReference type="GO" id="GO:0017064">
    <property type="term" value="F:fatty acid amide hydrolase activity"/>
    <property type="evidence" value="ECO:0007669"/>
    <property type="project" value="InterPro"/>
</dbReference>
<evidence type="ECO:0000256" key="5">
    <source>
        <dbReference type="ARBA" id="ARBA00005730"/>
    </source>
</evidence>